<evidence type="ECO:0000256" key="3">
    <source>
        <dbReference type="ARBA" id="ARBA00012438"/>
    </source>
</evidence>
<gene>
    <name evidence="18" type="ORF">UFOPK1788_00206</name>
</gene>
<dbReference type="PRINTS" id="PR00344">
    <property type="entry name" value="BCTRLSENSOR"/>
</dbReference>
<keyword evidence="7 15" id="KW-0812">Transmembrane</keyword>
<dbReference type="NCBIfam" id="NF040691">
    <property type="entry name" value="MtrAB_MtrB"/>
    <property type="match status" value="1"/>
</dbReference>
<dbReference type="InterPro" id="IPR036097">
    <property type="entry name" value="HisK_dim/P_sf"/>
</dbReference>
<dbReference type="EC" id="2.7.13.3" evidence="3"/>
<dbReference type="EMBL" id="CAEZUE010000013">
    <property type="protein sequence ID" value="CAB4585733.1"/>
    <property type="molecule type" value="Genomic_DNA"/>
</dbReference>
<comment type="subcellular location">
    <subcellularLocation>
        <location evidence="2">Cell membrane</location>
        <topology evidence="2">Multi-pass membrane protein</topology>
    </subcellularLocation>
</comment>
<evidence type="ECO:0000256" key="7">
    <source>
        <dbReference type="ARBA" id="ARBA00022692"/>
    </source>
</evidence>
<keyword evidence="10" id="KW-0067">ATP-binding</keyword>
<keyword evidence="11 15" id="KW-1133">Transmembrane helix</keyword>
<dbReference type="PROSITE" id="PS50885">
    <property type="entry name" value="HAMP"/>
    <property type="match status" value="1"/>
</dbReference>
<evidence type="ECO:0000259" key="16">
    <source>
        <dbReference type="PROSITE" id="PS50109"/>
    </source>
</evidence>
<dbReference type="CDD" id="cd06225">
    <property type="entry name" value="HAMP"/>
    <property type="match status" value="1"/>
</dbReference>
<proteinExistence type="predicted"/>
<dbReference type="GO" id="GO:0030295">
    <property type="term" value="F:protein kinase activator activity"/>
    <property type="evidence" value="ECO:0007669"/>
    <property type="project" value="TreeGrafter"/>
</dbReference>
<dbReference type="InterPro" id="IPR003661">
    <property type="entry name" value="HisK_dim/P_dom"/>
</dbReference>
<dbReference type="SUPFAM" id="SSF55874">
    <property type="entry name" value="ATPase domain of HSP90 chaperone/DNA topoisomerase II/histidine kinase"/>
    <property type="match status" value="1"/>
</dbReference>
<dbReference type="InterPro" id="IPR003660">
    <property type="entry name" value="HAMP_dom"/>
</dbReference>
<dbReference type="SMART" id="SM00388">
    <property type="entry name" value="HisKA"/>
    <property type="match status" value="1"/>
</dbReference>
<evidence type="ECO:0000256" key="13">
    <source>
        <dbReference type="ARBA" id="ARBA00023136"/>
    </source>
</evidence>
<dbReference type="SMART" id="SM00304">
    <property type="entry name" value="HAMP"/>
    <property type="match status" value="1"/>
</dbReference>
<dbReference type="CDD" id="cd00082">
    <property type="entry name" value="HisKA"/>
    <property type="match status" value="1"/>
</dbReference>
<comment type="catalytic activity">
    <reaction evidence="1">
        <text>ATP + protein L-histidine = ADP + protein N-phospho-L-histidine.</text>
        <dbReference type="EC" id="2.7.13.3"/>
    </reaction>
</comment>
<dbReference type="AlphaFoldDB" id="A0A6J6FFA3"/>
<dbReference type="PANTHER" id="PTHR42878">
    <property type="entry name" value="TWO-COMPONENT HISTIDINE KINASE"/>
    <property type="match status" value="1"/>
</dbReference>
<accession>A0A6J6FFA3</accession>
<dbReference type="SUPFAM" id="SSF47384">
    <property type="entry name" value="Homodimeric domain of signal transducing histidine kinase"/>
    <property type="match status" value="1"/>
</dbReference>
<dbReference type="Pfam" id="PF02518">
    <property type="entry name" value="HATPase_c"/>
    <property type="match status" value="1"/>
</dbReference>
<keyword evidence="13 15" id="KW-0472">Membrane</keyword>
<evidence type="ECO:0000256" key="11">
    <source>
        <dbReference type="ARBA" id="ARBA00022989"/>
    </source>
</evidence>
<dbReference type="SMART" id="SM00387">
    <property type="entry name" value="HATPase_c"/>
    <property type="match status" value="1"/>
</dbReference>
<dbReference type="Gene3D" id="6.10.340.10">
    <property type="match status" value="1"/>
</dbReference>
<evidence type="ECO:0000313" key="18">
    <source>
        <dbReference type="EMBL" id="CAB4585733.1"/>
    </source>
</evidence>
<dbReference type="InterPro" id="IPR036890">
    <property type="entry name" value="HATPase_C_sf"/>
</dbReference>
<feature type="domain" description="HAMP" evidence="17">
    <location>
        <begin position="220"/>
        <end position="272"/>
    </location>
</feature>
<evidence type="ECO:0000256" key="4">
    <source>
        <dbReference type="ARBA" id="ARBA00022475"/>
    </source>
</evidence>
<dbReference type="CDD" id="cd00075">
    <property type="entry name" value="HATPase"/>
    <property type="match status" value="1"/>
</dbReference>
<dbReference type="Gene3D" id="3.30.565.10">
    <property type="entry name" value="Histidine kinase-like ATPase, C-terminal domain"/>
    <property type="match status" value="1"/>
</dbReference>
<dbReference type="InterPro" id="IPR003594">
    <property type="entry name" value="HATPase_dom"/>
</dbReference>
<protein>
    <recommendedName>
        <fullName evidence="14">Sensor histidine kinase MtrB</fullName>
        <ecNumber evidence="3">2.7.13.3</ecNumber>
    </recommendedName>
</protein>
<evidence type="ECO:0000256" key="12">
    <source>
        <dbReference type="ARBA" id="ARBA00023012"/>
    </source>
</evidence>
<dbReference type="GO" id="GO:0005524">
    <property type="term" value="F:ATP binding"/>
    <property type="evidence" value="ECO:0007669"/>
    <property type="project" value="UniProtKB-KW"/>
</dbReference>
<evidence type="ECO:0000256" key="5">
    <source>
        <dbReference type="ARBA" id="ARBA00022553"/>
    </source>
</evidence>
<evidence type="ECO:0000256" key="10">
    <source>
        <dbReference type="ARBA" id="ARBA00022840"/>
    </source>
</evidence>
<evidence type="ECO:0000256" key="9">
    <source>
        <dbReference type="ARBA" id="ARBA00022777"/>
    </source>
</evidence>
<evidence type="ECO:0000256" key="2">
    <source>
        <dbReference type="ARBA" id="ARBA00004651"/>
    </source>
</evidence>
<dbReference type="GO" id="GO:0005886">
    <property type="term" value="C:plasma membrane"/>
    <property type="evidence" value="ECO:0007669"/>
    <property type="project" value="UniProtKB-SubCell"/>
</dbReference>
<dbReference type="InterPro" id="IPR004358">
    <property type="entry name" value="Sig_transdc_His_kin-like_C"/>
</dbReference>
<keyword evidence="12" id="KW-0902">Two-component regulatory system</keyword>
<keyword evidence="6" id="KW-0808">Transferase</keyword>
<dbReference type="FunFam" id="3.30.565.10:FF:000013">
    <property type="entry name" value="Two-component sensor histidine kinase"/>
    <property type="match status" value="1"/>
</dbReference>
<dbReference type="InterPro" id="IPR050351">
    <property type="entry name" value="BphY/WalK/GraS-like"/>
</dbReference>
<feature type="domain" description="Histidine kinase" evidence="16">
    <location>
        <begin position="287"/>
        <end position="504"/>
    </location>
</feature>
<keyword evidence="5" id="KW-0597">Phosphoprotein</keyword>
<sequence length="522" mass="56704">MSFFRRLLRLAQMRWRTSLRLRMVAASGILSALALGLIGGLLSYTIQSNLYDSRRDEILAETTAVSRNVQTLFDGALDVQGSIDVEQANAAAQTTVRSTTNSPGLAGFAILRVPGQATEQLMASSSSIDFPVEIISTELRTAIQGDRTSVHYQPVEMPDGQPGIAAGTNVNVPTAGRYDLVLVYDLSDVQNNLWFVQGVLALGGGLFVLITTFIVWTVTTRSIRPIVTTAQTAERFAEGNLDERIEVEGEDIAATLATSFNKMAESIHSQITRLATLSTLQQQFVSDVSHELRTPLTTIKLAGSMLFDQRDTFDPDTARAAELLKVQIDKFELTLAELLELSRFDAGAAELERDSIAPVTLVSSSIDAVQSLAESKGSELRLHAPGGHTEFELDPRRIRRILQNLLSNAIDHGEGKPIDVWVDSSSTAVSIAVRDYGVGMSEQDAARVFDRFWRADPSRQRQTGGTGLGLAIAQEDSRLHGGWIDVWSVPGEGACFRVTVPKDGATNVVSPVALPPEVPRED</sequence>
<dbReference type="Pfam" id="PF00672">
    <property type="entry name" value="HAMP"/>
    <property type="match status" value="1"/>
</dbReference>
<dbReference type="InterPro" id="IPR005467">
    <property type="entry name" value="His_kinase_dom"/>
</dbReference>
<keyword evidence="4" id="KW-1003">Cell membrane</keyword>
<dbReference type="PANTHER" id="PTHR42878:SF7">
    <property type="entry name" value="SENSOR HISTIDINE KINASE GLRK"/>
    <property type="match status" value="1"/>
</dbReference>
<reference evidence="18" key="1">
    <citation type="submission" date="2020-05" db="EMBL/GenBank/DDBJ databases">
        <authorList>
            <person name="Chiriac C."/>
            <person name="Salcher M."/>
            <person name="Ghai R."/>
            <person name="Kavagutti S V."/>
        </authorList>
    </citation>
    <scope>NUCLEOTIDE SEQUENCE</scope>
</reference>
<dbReference type="Pfam" id="PF00512">
    <property type="entry name" value="HisKA"/>
    <property type="match status" value="1"/>
</dbReference>
<evidence type="ECO:0000259" key="17">
    <source>
        <dbReference type="PROSITE" id="PS50885"/>
    </source>
</evidence>
<dbReference type="Gene3D" id="1.10.287.130">
    <property type="match status" value="1"/>
</dbReference>
<dbReference type="PROSITE" id="PS50109">
    <property type="entry name" value="HIS_KIN"/>
    <property type="match status" value="1"/>
</dbReference>
<evidence type="ECO:0000256" key="1">
    <source>
        <dbReference type="ARBA" id="ARBA00000085"/>
    </source>
</evidence>
<feature type="transmembrane region" description="Helical" evidence="15">
    <location>
        <begin position="194"/>
        <end position="216"/>
    </location>
</feature>
<dbReference type="FunFam" id="1.10.287.130:FF:000010">
    <property type="entry name" value="Two-component sensor histidine kinase"/>
    <property type="match status" value="1"/>
</dbReference>
<keyword evidence="8" id="KW-0547">Nucleotide-binding</keyword>
<dbReference type="SUPFAM" id="SSF158472">
    <property type="entry name" value="HAMP domain-like"/>
    <property type="match status" value="1"/>
</dbReference>
<dbReference type="GO" id="GO:0000156">
    <property type="term" value="F:phosphorelay response regulator activity"/>
    <property type="evidence" value="ECO:0007669"/>
    <property type="project" value="TreeGrafter"/>
</dbReference>
<dbReference type="GO" id="GO:0000155">
    <property type="term" value="F:phosphorelay sensor kinase activity"/>
    <property type="evidence" value="ECO:0007669"/>
    <property type="project" value="InterPro"/>
</dbReference>
<keyword evidence="9" id="KW-0418">Kinase</keyword>
<evidence type="ECO:0000256" key="6">
    <source>
        <dbReference type="ARBA" id="ARBA00022679"/>
    </source>
</evidence>
<dbReference type="GO" id="GO:0007234">
    <property type="term" value="P:osmosensory signaling via phosphorelay pathway"/>
    <property type="evidence" value="ECO:0007669"/>
    <property type="project" value="TreeGrafter"/>
</dbReference>
<evidence type="ECO:0000256" key="8">
    <source>
        <dbReference type="ARBA" id="ARBA00022741"/>
    </source>
</evidence>
<dbReference type="InterPro" id="IPR047669">
    <property type="entry name" value="MtrAB_MtrB"/>
</dbReference>
<name>A0A6J6FFA3_9ZZZZ</name>
<evidence type="ECO:0000256" key="14">
    <source>
        <dbReference type="ARBA" id="ARBA00035305"/>
    </source>
</evidence>
<organism evidence="18">
    <name type="scientific">freshwater metagenome</name>
    <dbReference type="NCBI Taxonomy" id="449393"/>
    <lineage>
        <taxon>unclassified sequences</taxon>
        <taxon>metagenomes</taxon>
        <taxon>ecological metagenomes</taxon>
    </lineage>
</organism>
<evidence type="ECO:0000256" key="15">
    <source>
        <dbReference type="SAM" id="Phobius"/>
    </source>
</evidence>